<dbReference type="GO" id="GO:0016747">
    <property type="term" value="F:acyltransferase activity, transferring groups other than amino-acyl groups"/>
    <property type="evidence" value="ECO:0007669"/>
    <property type="project" value="InterPro"/>
</dbReference>
<comment type="caution">
    <text evidence="2">The sequence shown here is derived from an EMBL/GenBank/DDBJ whole genome shotgun (WGS) entry which is preliminary data.</text>
</comment>
<dbReference type="Gene3D" id="3.40.630.30">
    <property type="match status" value="1"/>
</dbReference>
<evidence type="ECO:0000313" key="2">
    <source>
        <dbReference type="EMBL" id="KKQ95227.1"/>
    </source>
</evidence>
<accession>A0A0G0LW10</accession>
<dbReference type="PROSITE" id="PS51186">
    <property type="entry name" value="GNAT"/>
    <property type="match status" value="1"/>
</dbReference>
<dbReference type="AlphaFoldDB" id="A0A0G0LW10"/>
<dbReference type="EMBL" id="LBVV01000002">
    <property type="protein sequence ID" value="KKQ95227.1"/>
    <property type="molecule type" value="Genomic_DNA"/>
</dbReference>
<organism evidence="2 3">
    <name type="scientific">candidate division CPR2 bacterium GW2011_GWC2_39_10</name>
    <dbReference type="NCBI Taxonomy" id="1618345"/>
    <lineage>
        <taxon>Bacteria</taxon>
        <taxon>Bacteria division CPR2</taxon>
    </lineage>
</organism>
<name>A0A0G0LW10_UNCC2</name>
<proteinExistence type="predicted"/>
<dbReference type="STRING" id="1618345.UT18_C0002G0004"/>
<dbReference type="InterPro" id="IPR016181">
    <property type="entry name" value="Acyl_CoA_acyltransferase"/>
</dbReference>
<dbReference type="Proteomes" id="UP000034207">
    <property type="component" value="Unassembled WGS sequence"/>
</dbReference>
<evidence type="ECO:0000259" key="1">
    <source>
        <dbReference type="PROSITE" id="PS51186"/>
    </source>
</evidence>
<dbReference type="PANTHER" id="PTHR43617">
    <property type="entry name" value="L-AMINO ACID N-ACETYLTRANSFERASE"/>
    <property type="match status" value="1"/>
</dbReference>
<dbReference type="InterPro" id="IPR000182">
    <property type="entry name" value="GNAT_dom"/>
</dbReference>
<dbReference type="CDD" id="cd04301">
    <property type="entry name" value="NAT_SF"/>
    <property type="match status" value="1"/>
</dbReference>
<gene>
    <name evidence="2" type="ORF">UT18_C0002G0004</name>
</gene>
<dbReference type="InterPro" id="IPR050276">
    <property type="entry name" value="MshD_Acetyltransferase"/>
</dbReference>
<dbReference type="SUPFAM" id="SSF55729">
    <property type="entry name" value="Acyl-CoA N-acyltransferases (Nat)"/>
    <property type="match status" value="1"/>
</dbReference>
<dbReference type="Pfam" id="PF00583">
    <property type="entry name" value="Acetyltransf_1"/>
    <property type="match status" value="1"/>
</dbReference>
<protein>
    <submittedName>
        <fullName evidence="2">Acetyltransferase, gnat family</fullName>
    </submittedName>
</protein>
<reference evidence="2 3" key="1">
    <citation type="journal article" date="2015" name="Nature">
        <title>rRNA introns, odd ribosomes, and small enigmatic genomes across a large radiation of phyla.</title>
        <authorList>
            <person name="Brown C.T."/>
            <person name="Hug L.A."/>
            <person name="Thomas B.C."/>
            <person name="Sharon I."/>
            <person name="Castelle C.J."/>
            <person name="Singh A."/>
            <person name="Wilkins M.J."/>
            <person name="Williams K.H."/>
            <person name="Banfield J.F."/>
        </authorList>
    </citation>
    <scope>NUCLEOTIDE SEQUENCE [LARGE SCALE GENOMIC DNA]</scope>
</reference>
<evidence type="ECO:0000313" key="3">
    <source>
        <dbReference type="Proteomes" id="UP000034207"/>
    </source>
</evidence>
<keyword evidence="2" id="KW-0808">Transferase</keyword>
<sequence>MEVTLVKADPWHWEQIVKDEKANQTKLYFPSLTDPEELQASNVYHLRVGIKNSGHISFKFHGNEAEINELLVLPEFQSRGIGKIAIQQVVDYLQSRSITLIWLVTHPENTWAIAVYQKTGFKTVDRMENPYGDGEPRIKMEYRF</sequence>
<feature type="domain" description="N-acetyltransferase" evidence="1">
    <location>
        <begin position="1"/>
        <end position="144"/>
    </location>
</feature>